<dbReference type="Proteomes" id="UP000288215">
    <property type="component" value="Unassembled WGS sequence"/>
</dbReference>
<proteinExistence type="predicted"/>
<evidence type="ECO:0000313" key="1">
    <source>
        <dbReference type="EMBL" id="RWX74286.1"/>
    </source>
</evidence>
<reference evidence="1 2" key="1">
    <citation type="submission" date="2018-12" db="EMBL/GenBank/DDBJ databases">
        <title>The complete genome of the methanogenic archaea of the candidate phylum Verstraetearchaeota, obtained from the metagenome of underground thermal water.</title>
        <authorList>
            <person name="Kadnikov V.V."/>
            <person name="Mardanov A.V."/>
            <person name="Beletsky A.V."/>
            <person name="Karnachuk O.V."/>
            <person name="Ravin N.V."/>
        </authorList>
    </citation>
    <scope>NUCLEOTIDE SEQUENCE [LARGE SCALE GENOMIC DNA]</scope>
    <source>
        <strain evidence="1">Ch88</strain>
    </source>
</reference>
<organism evidence="1 2">
    <name type="scientific">Methanosuratincola subterraneus</name>
    <dbReference type="NCBI Taxonomy" id="2593994"/>
    <lineage>
        <taxon>Archaea</taxon>
        <taxon>Thermoproteota</taxon>
        <taxon>Methanosuratincolia</taxon>
        <taxon>Candidatus Methanomethylicales</taxon>
        <taxon>Candidatus Methanomethylicaceae</taxon>
        <taxon>Candidatus Methanosuratincola (ex Vanwonterghem et al. 2016)</taxon>
    </lineage>
</organism>
<dbReference type="InterPro" id="IPR027417">
    <property type="entry name" value="P-loop_NTPase"/>
</dbReference>
<sequence>MKVISYAAIKGKKTLIRGEVGKGKTVLLSRLLAEAAESEGPGAITVIEMAPGERSVEGRKVGGRLAIPASTRVRIRYAAPGHIVAPRLEGATAEEVVRLAKQNALAIEPCLSQYIAMPTPVLFANDITIYLQCGSADLIGEAVALAETFVGTAYWGDFFDDKGSGINDKERRQLGKLMDLFDVVLDL</sequence>
<dbReference type="SUPFAM" id="SSF52540">
    <property type="entry name" value="P-loop containing nucleoside triphosphate hydrolases"/>
    <property type="match status" value="1"/>
</dbReference>
<evidence type="ECO:0000313" key="2">
    <source>
        <dbReference type="Proteomes" id="UP000288215"/>
    </source>
</evidence>
<dbReference type="AlphaFoldDB" id="A0A444L9L1"/>
<gene>
    <name evidence="1" type="ORF">Metus_0311</name>
</gene>
<protein>
    <submittedName>
        <fullName evidence="1">Uncharacterized protein</fullName>
    </submittedName>
</protein>
<comment type="caution">
    <text evidence="1">The sequence shown here is derived from an EMBL/GenBank/DDBJ whole genome shotgun (WGS) entry which is preliminary data.</text>
</comment>
<name>A0A444L9L1_METS7</name>
<dbReference type="EMBL" id="RXGA01000001">
    <property type="protein sequence ID" value="RWX74286.1"/>
    <property type="molecule type" value="Genomic_DNA"/>
</dbReference>
<accession>A0A444L9L1</accession>